<evidence type="ECO:0000313" key="2">
    <source>
        <dbReference type="WBParaSite" id="PS1159_v2.g14123.t1"/>
    </source>
</evidence>
<dbReference type="WBParaSite" id="PS1159_v2.g14123.t1">
    <property type="protein sequence ID" value="PS1159_v2.g14123.t1"/>
    <property type="gene ID" value="PS1159_v2.g14123"/>
</dbReference>
<organism evidence="1 2">
    <name type="scientific">Panagrolaimus sp. PS1159</name>
    <dbReference type="NCBI Taxonomy" id="55785"/>
    <lineage>
        <taxon>Eukaryota</taxon>
        <taxon>Metazoa</taxon>
        <taxon>Ecdysozoa</taxon>
        <taxon>Nematoda</taxon>
        <taxon>Chromadorea</taxon>
        <taxon>Rhabditida</taxon>
        <taxon>Tylenchina</taxon>
        <taxon>Panagrolaimomorpha</taxon>
        <taxon>Panagrolaimoidea</taxon>
        <taxon>Panagrolaimidae</taxon>
        <taxon>Panagrolaimus</taxon>
    </lineage>
</organism>
<evidence type="ECO:0000313" key="1">
    <source>
        <dbReference type="Proteomes" id="UP000887580"/>
    </source>
</evidence>
<proteinExistence type="predicted"/>
<protein>
    <submittedName>
        <fullName evidence="2">Serpin domain-containing protein</fullName>
    </submittedName>
</protein>
<dbReference type="Proteomes" id="UP000887580">
    <property type="component" value="Unplaced"/>
</dbReference>
<sequence>MSLKSEAEFYFKLLPLLEASSNSTVFSPASILNSLAILFFGSDGNTAKQISDIIGKGKTEKEILKYYVAFVKRHKSENKVISTVINKKNDDIEEVNPRKRRFLDPKNDPNAKVNVNIANGIFVSENVSLVPEFEELILNSFDAKIQSINFAETENAVVVKGTKDVLFNSNPPREIPMMKNTVPPSEEGWNYQEGKDWQALGIPYVHCQHSFFIVLPKEKDGLSNLIKNFDFSLFKQCIKRQKISRTTHILIPIMEIKATIDLAEKLSKFGITDVFSSECNLSKMLQGSNRIEKAIHKAIIKVDEKGTVASAANVFRAIPRSSGINTFNATHPFLYFITSNDGTISMAPKDILFIGTFC</sequence>
<name>A0AC35F859_9BILA</name>
<accession>A0AC35F859</accession>
<reference evidence="2" key="1">
    <citation type="submission" date="2022-11" db="UniProtKB">
        <authorList>
            <consortium name="WormBaseParasite"/>
        </authorList>
    </citation>
    <scope>IDENTIFICATION</scope>
</reference>